<keyword evidence="1" id="KW-0408">Iron</keyword>
<evidence type="ECO:0000259" key="2">
    <source>
        <dbReference type="PROSITE" id="PS51471"/>
    </source>
</evidence>
<dbReference type="InterPro" id="IPR050231">
    <property type="entry name" value="Iron_ascorbate_oxido_reductase"/>
</dbReference>
<dbReference type="GO" id="GO:0016491">
    <property type="term" value="F:oxidoreductase activity"/>
    <property type="evidence" value="ECO:0007669"/>
    <property type="project" value="UniProtKB-KW"/>
</dbReference>
<evidence type="ECO:0000256" key="1">
    <source>
        <dbReference type="RuleBase" id="RU003682"/>
    </source>
</evidence>
<dbReference type="InterPro" id="IPR027443">
    <property type="entry name" value="IPNS-like_sf"/>
</dbReference>
<dbReference type="PROSITE" id="PS51471">
    <property type="entry name" value="FE2OG_OXY"/>
    <property type="match status" value="1"/>
</dbReference>
<dbReference type="InterPro" id="IPR026992">
    <property type="entry name" value="DIOX_N"/>
</dbReference>
<evidence type="ECO:0000313" key="3">
    <source>
        <dbReference type="EMBL" id="CAE0681421.1"/>
    </source>
</evidence>
<dbReference type="SUPFAM" id="SSF51197">
    <property type="entry name" value="Clavaminate synthase-like"/>
    <property type="match status" value="1"/>
</dbReference>
<dbReference type="Pfam" id="PF14226">
    <property type="entry name" value="DIOX_N"/>
    <property type="match status" value="1"/>
</dbReference>
<reference evidence="3" key="1">
    <citation type="submission" date="2021-01" db="EMBL/GenBank/DDBJ databases">
        <authorList>
            <person name="Corre E."/>
            <person name="Pelletier E."/>
            <person name="Niang G."/>
            <person name="Scheremetjew M."/>
            <person name="Finn R."/>
            <person name="Kale V."/>
            <person name="Holt S."/>
            <person name="Cochrane G."/>
            <person name="Meng A."/>
            <person name="Brown T."/>
            <person name="Cohen L."/>
        </authorList>
    </citation>
    <scope>NUCLEOTIDE SEQUENCE</scope>
    <source>
        <strain evidence="3">CCCM811</strain>
    </source>
</reference>
<gene>
    <name evidence="3" type="ORF">LGLO00237_LOCUS33208</name>
</gene>
<dbReference type="GO" id="GO:0046872">
    <property type="term" value="F:metal ion binding"/>
    <property type="evidence" value="ECO:0007669"/>
    <property type="project" value="UniProtKB-KW"/>
</dbReference>
<protein>
    <recommendedName>
        <fullName evidence="2">Fe2OG dioxygenase domain-containing protein</fullName>
    </recommendedName>
</protein>
<keyword evidence="1" id="KW-0560">Oxidoreductase</keyword>
<dbReference type="Pfam" id="PF03171">
    <property type="entry name" value="2OG-FeII_Oxy"/>
    <property type="match status" value="1"/>
</dbReference>
<dbReference type="AlphaFoldDB" id="A0A7S3ZF50"/>
<dbReference type="Gene3D" id="2.60.120.330">
    <property type="entry name" value="B-lactam Antibiotic, Isopenicillin N Synthase, Chain"/>
    <property type="match status" value="1"/>
</dbReference>
<dbReference type="InterPro" id="IPR005123">
    <property type="entry name" value="Oxoglu/Fe-dep_dioxygenase_dom"/>
</dbReference>
<dbReference type="PANTHER" id="PTHR47990">
    <property type="entry name" value="2-OXOGLUTARATE (2OG) AND FE(II)-DEPENDENT OXYGENASE SUPERFAMILY PROTEIN-RELATED"/>
    <property type="match status" value="1"/>
</dbReference>
<keyword evidence="1" id="KW-0479">Metal-binding</keyword>
<comment type="similarity">
    <text evidence="1">Belongs to the iron/ascorbate-dependent oxidoreductase family.</text>
</comment>
<sequence>MAALLRFLPSRQTVWAPSALRVLEKRKNRVHRRMMSSSSDHPVVDCSVFFGSGSEPEKKDVLAQMKDALVVKGYFYAENVSVLPPEYIESVYAYHKKLHDLPTQVKSEYLVQKGGSYTGLDLGMDNAELPYEPGTVATVRAWDYSRWTPSENAKRLFYPGPEVLQPEMATFTDNLYDRQNVLGEALLTAFAEMFGLEPDAFRGHFKGDMGSIRLLYYPGCTAEEAAEANTGISAHTDFEAFTLMHQDAPGLQFLSPGGDTWIDAPVRPGEFVVIVGDVLERFTNGELKATPHRVVRTEHPRRSIIRFNAVNPNTLVEPMPQFVSDQRPPRYTPVRMKTHMETTMANLRAGKGAWDTQKNRSITANYVYSSP</sequence>
<dbReference type="InterPro" id="IPR044861">
    <property type="entry name" value="IPNS-like_FE2OG_OXY"/>
</dbReference>
<feature type="domain" description="Fe2OG dioxygenase" evidence="2">
    <location>
        <begin position="208"/>
        <end position="312"/>
    </location>
</feature>
<dbReference type="EMBL" id="HBIV01047763">
    <property type="protein sequence ID" value="CAE0681421.1"/>
    <property type="molecule type" value="Transcribed_RNA"/>
</dbReference>
<organism evidence="3">
    <name type="scientific">Lotharella globosa</name>
    <dbReference type="NCBI Taxonomy" id="91324"/>
    <lineage>
        <taxon>Eukaryota</taxon>
        <taxon>Sar</taxon>
        <taxon>Rhizaria</taxon>
        <taxon>Cercozoa</taxon>
        <taxon>Chlorarachniophyceae</taxon>
        <taxon>Lotharella</taxon>
    </lineage>
</organism>
<proteinExistence type="inferred from homology"/>
<accession>A0A7S3ZF50</accession>
<name>A0A7S3ZF50_9EUKA</name>